<evidence type="ECO:0000256" key="8">
    <source>
        <dbReference type="PIRNR" id="PIRNR000124"/>
    </source>
</evidence>
<dbReference type="AlphaFoldDB" id="J2ZW30"/>
<dbReference type="InterPro" id="IPR028359">
    <property type="entry name" value="UDP_ManNAc/GlcNAc_DH"/>
</dbReference>
<dbReference type="GO" id="GO:0016628">
    <property type="term" value="F:oxidoreductase activity, acting on the CH-CH group of donors, NAD or NADP as acceptor"/>
    <property type="evidence" value="ECO:0007669"/>
    <property type="project" value="InterPro"/>
</dbReference>
<dbReference type="GO" id="GO:0089714">
    <property type="term" value="F:UDP-N-acetyl-D-mannosamine dehydrogenase activity"/>
    <property type="evidence" value="ECO:0007669"/>
    <property type="project" value="UniProtKB-EC"/>
</dbReference>
<dbReference type="PANTHER" id="PTHR43491">
    <property type="entry name" value="UDP-N-ACETYL-D-MANNOSAMINE DEHYDROGENASE"/>
    <property type="match status" value="1"/>
</dbReference>
<dbReference type="SMART" id="SM00984">
    <property type="entry name" value="UDPG_MGDP_dh_C"/>
    <property type="match status" value="1"/>
</dbReference>
<dbReference type="InterPro" id="IPR008927">
    <property type="entry name" value="6-PGluconate_DH-like_C_sf"/>
</dbReference>
<evidence type="ECO:0000313" key="11">
    <source>
        <dbReference type="EMBL" id="EJN57218.1"/>
    </source>
</evidence>
<dbReference type="PIRSF" id="PIRSF000124">
    <property type="entry name" value="UDPglc_GDPman_dh"/>
    <property type="match status" value="1"/>
</dbReference>
<proteinExistence type="inferred from homology"/>
<dbReference type="eggNOG" id="arCOG00252">
    <property type="taxonomic scope" value="Archaea"/>
</dbReference>
<dbReference type="SUPFAM" id="SSF48179">
    <property type="entry name" value="6-phosphogluconate dehydrogenase C-terminal domain-like"/>
    <property type="match status" value="1"/>
</dbReference>
<reference evidence="11 12" key="1">
    <citation type="journal article" date="2012" name="J. Bacteriol.">
        <title>Draft Genome Sequence of the Extremely Halophilic Archaeon Halogranum salarium B-1T.</title>
        <authorList>
            <person name="Kim K.K."/>
            <person name="Lee K.C."/>
            <person name="Lee J.S."/>
        </authorList>
    </citation>
    <scope>NUCLEOTIDE SEQUENCE [LARGE SCALE GENOMIC DNA]</scope>
    <source>
        <strain evidence="11 12">B-1</strain>
    </source>
</reference>
<evidence type="ECO:0000256" key="9">
    <source>
        <dbReference type="SAM" id="MobiDB-lite"/>
    </source>
</evidence>
<dbReference type="SUPFAM" id="SSF51735">
    <property type="entry name" value="NAD(P)-binding Rossmann-fold domains"/>
    <property type="match status" value="1"/>
</dbReference>
<organism evidence="11 12">
    <name type="scientific">Halogranum salarium B-1</name>
    <dbReference type="NCBI Taxonomy" id="1210908"/>
    <lineage>
        <taxon>Archaea</taxon>
        <taxon>Methanobacteriati</taxon>
        <taxon>Methanobacteriota</taxon>
        <taxon>Stenosarchaea group</taxon>
        <taxon>Halobacteria</taxon>
        <taxon>Halobacteriales</taxon>
        <taxon>Haloferacaceae</taxon>
    </lineage>
</organism>
<dbReference type="Proteomes" id="UP000007813">
    <property type="component" value="Unassembled WGS sequence"/>
</dbReference>
<comment type="caution">
    <text evidence="11">The sequence shown here is derived from an EMBL/GenBank/DDBJ whole genome shotgun (WGS) entry which is preliminary data.</text>
</comment>
<gene>
    <name evidence="11" type="ORF">HSB1_46040</name>
</gene>
<dbReference type="EC" id="1.1.1.336" evidence="2"/>
<feature type="region of interest" description="Disordered" evidence="9">
    <location>
        <begin position="1"/>
        <end position="22"/>
    </location>
</feature>
<dbReference type="GO" id="GO:0051287">
    <property type="term" value="F:NAD binding"/>
    <property type="evidence" value="ECO:0007669"/>
    <property type="project" value="InterPro"/>
</dbReference>
<comment type="similarity">
    <text evidence="1 8">Belongs to the UDP-glucose/GDP-mannose dehydrogenase family.</text>
</comment>
<dbReference type="GO" id="GO:0000271">
    <property type="term" value="P:polysaccharide biosynthetic process"/>
    <property type="evidence" value="ECO:0007669"/>
    <property type="project" value="InterPro"/>
</dbReference>
<evidence type="ECO:0000256" key="1">
    <source>
        <dbReference type="ARBA" id="ARBA00006601"/>
    </source>
</evidence>
<evidence type="ECO:0000256" key="7">
    <source>
        <dbReference type="ARBA" id="ARBA00049130"/>
    </source>
</evidence>
<dbReference type="Gene3D" id="3.40.50.720">
    <property type="entry name" value="NAD(P)-binding Rossmann-like Domain"/>
    <property type="match status" value="2"/>
</dbReference>
<keyword evidence="4" id="KW-0560">Oxidoreductase</keyword>
<dbReference type="Pfam" id="PF03720">
    <property type="entry name" value="UDPG_MGDP_dh_C"/>
    <property type="match status" value="1"/>
</dbReference>
<dbReference type="PIRSF" id="PIRSF500136">
    <property type="entry name" value="UDP_ManNAc_DH"/>
    <property type="match status" value="1"/>
</dbReference>
<keyword evidence="5" id="KW-0520">NAD</keyword>
<dbReference type="Pfam" id="PF00984">
    <property type="entry name" value="UDPG_MGDP_dh"/>
    <property type="match status" value="1"/>
</dbReference>
<dbReference type="NCBIfam" id="TIGR03026">
    <property type="entry name" value="NDP-sugDHase"/>
    <property type="match status" value="1"/>
</dbReference>
<evidence type="ECO:0000259" key="10">
    <source>
        <dbReference type="SMART" id="SM00984"/>
    </source>
</evidence>
<dbReference type="InterPro" id="IPR014027">
    <property type="entry name" value="UDP-Glc/GDP-Man_DH_C"/>
</dbReference>
<dbReference type="EMBL" id="ALJD01000016">
    <property type="protein sequence ID" value="EJN57218.1"/>
    <property type="molecule type" value="Genomic_DNA"/>
</dbReference>
<dbReference type="PATRIC" id="fig|1210908.3.peg.4300"/>
<evidence type="ECO:0000256" key="2">
    <source>
        <dbReference type="ARBA" id="ARBA00012935"/>
    </source>
</evidence>
<name>J2ZW30_9EURY</name>
<evidence type="ECO:0000313" key="12">
    <source>
        <dbReference type="Proteomes" id="UP000007813"/>
    </source>
</evidence>
<protein>
    <recommendedName>
        <fullName evidence="3">UDP-N-acetyl-D-mannosamine dehydrogenase</fullName>
        <ecNumber evidence="2">1.1.1.336</ecNumber>
    </recommendedName>
    <alternativeName>
        <fullName evidence="6">UDP-ManNAc 6-dehydrogenase</fullName>
    </alternativeName>
</protein>
<evidence type="ECO:0000256" key="4">
    <source>
        <dbReference type="ARBA" id="ARBA00023002"/>
    </source>
</evidence>
<sequence length="453" mass="49009">MATTPFTTEELVSMSEATAEKRDTRAENKRICVVGQGYVGLPLAVAFDGEGHDVTGFDIDQDKIDALNSGVDTTEGDLGDDTIAASEVEFTTDAAKIAEADYVIITVPTPVDEMNNPNLDFIKGAARTVGKNLTADTTVVLESTVYPGVTRDVLGPILEEESGLTLNEDFYLGYSPERLAPGTERTLQEVVKIVSGSTDEVLADLSELYGSIVDAGIHEAPNIETAEAAKVTENVQRDLNIALMNELSIICDHLGIDTNDVLEAAGTKWNFHDYHPGLVGGHCIPVDPNYLAHGSERKGYQPKLILQAREVNEYMPKHTAELTLKALNTQKKVLSDARLLVLGLAYKPNVGDIRTSEVRGVISELQEYGVELVGYDPRADNEASAEYFNIEMTDEMDFAGYDGVILATPHDEFADLDVTSMAAALNDAPVLIDVENNIDESEATAAGFVYDNL</sequence>
<dbReference type="InterPro" id="IPR017476">
    <property type="entry name" value="UDP-Glc/GDP-Man"/>
</dbReference>
<accession>J2ZW30</accession>
<dbReference type="PANTHER" id="PTHR43491:SF2">
    <property type="entry name" value="UDP-N-ACETYL-D-MANNOSAMINE DEHYDROGENASE"/>
    <property type="match status" value="1"/>
</dbReference>
<dbReference type="InterPro" id="IPR036291">
    <property type="entry name" value="NAD(P)-bd_dom_sf"/>
</dbReference>
<dbReference type="InterPro" id="IPR014026">
    <property type="entry name" value="UDP-Glc/GDP-Man_DH_dimer"/>
</dbReference>
<dbReference type="SUPFAM" id="SSF52413">
    <property type="entry name" value="UDP-glucose/GDP-mannose dehydrogenase C-terminal domain"/>
    <property type="match status" value="1"/>
</dbReference>
<evidence type="ECO:0000256" key="6">
    <source>
        <dbReference type="ARBA" id="ARBA00030172"/>
    </source>
</evidence>
<comment type="catalytic activity">
    <reaction evidence="7">
        <text>UDP-N-acetyl-alpha-D-mannosamine + 2 NAD(+) + H2O = UDP-N-acetyl-alpha-D-mannosaminouronate + 2 NADH + 3 H(+)</text>
        <dbReference type="Rhea" id="RHEA:25780"/>
        <dbReference type="ChEBI" id="CHEBI:15377"/>
        <dbReference type="ChEBI" id="CHEBI:15378"/>
        <dbReference type="ChEBI" id="CHEBI:57540"/>
        <dbReference type="ChEBI" id="CHEBI:57945"/>
        <dbReference type="ChEBI" id="CHEBI:68623"/>
        <dbReference type="ChEBI" id="CHEBI:70731"/>
        <dbReference type="EC" id="1.1.1.336"/>
    </reaction>
</comment>
<dbReference type="InterPro" id="IPR036220">
    <property type="entry name" value="UDP-Glc/GDP-Man_DH_C_sf"/>
</dbReference>
<evidence type="ECO:0000256" key="5">
    <source>
        <dbReference type="ARBA" id="ARBA00023027"/>
    </source>
</evidence>
<feature type="domain" description="UDP-glucose/GDP-mannose dehydrogenase C-terminal" evidence="10">
    <location>
        <begin position="340"/>
        <end position="440"/>
    </location>
</feature>
<dbReference type="Pfam" id="PF03721">
    <property type="entry name" value="UDPG_MGDP_dh_N"/>
    <property type="match status" value="1"/>
</dbReference>
<evidence type="ECO:0000256" key="3">
    <source>
        <dbReference type="ARBA" id="ARBA00016796"/>
    </source>
</evidence>
<dbReference type="InterPro" id="IPR001732">
    <property type="entry name" value="UDP-Glc/GDP-Man_DH_N"/>
</dbReference>